<dbReference type="EMBL" id="LWDF02000101">
    <property type="protein sequence ID" value="KAE8257650.1"/>
    <property type="molecule type" value="Genomic_DNA"/>
</dbReference>
<dbReference type="InterPro" id="IPR036873">
    <property type="entry name" value="Rhodanese-like_dom_sf"/>
</dbReference>
<reference evidence="5" key="1">
    <citation type="submission" date="2016-04" db="EMBL/GenBank/DDBJ databases">
        <authorList>
            <person name="Nguyen H.D."/>
            <person name="Samba Siva P."/>
            <person name="Cullis J."/>
            <person name="Levesque C.A."/>
            <person name="Hambleton S."/>
        </authorList>
    </citation>
    <scope>NUCLEOTIDE SEQUENCE</scope>
    <source>
        <strain evidence="5">DAOMC 236416</strain>
    </source>
</reference>
<dbReference type="SUPFAM" id="SSF52821">
    <property type="entry name" value="Rhodanese/Cell cycle control phosphatase"/>
    <property type="match status" value="2"/>
</dbReference>
<dbReference type="PANTHER" id="PTHR11364">
    <property type="entry name" value="THIOSULFATE SULFERTANSFERASE"/>
    <property type="match status" value="1"/>
</dbReference>
<feature type="domain" description="Rhodanese" evidence="4">
    <location>
        <begin position="99"/>
        <end position="207"/>
    </location>
</feature>
<gene>
    <name evidence="5" type="ORF">A4X13_0g2209</name>
</gene>
<dbReference type="Proteomes" id="UP000077521">
    <property type="component" value="Unassembled WGS sequence"/>
</dbReference>
<dbReference type="GO" id="GO:0004792">
    <property type="term" value="F:thiosulfate-cyanide sulfurtransferase activity"/>
    <property type="evidence" value="ECO:0007669"/>
    <property type="project" value="TreeGrafter"/>
</dbReference>
<dbReference type="Pfam" id="PF00581">
    <property type="entry name" value="Rhodanese"/>
    <property type="match status" value="1"/>
</dbReference>
<reference evidence="5" key="2">
    <citation type="journal article" date="2019" name="IMA Fungus">
        <title>Genome sequencing and comparison of five Tilletia species to identify candidate genes for the detection of regulated species infecting wheat.</title>
        <authorList>
            <person name="Nguyen H.D.T."/>
            <person name="Sultana T."/>
            <person name="Kesanakurti P."/>
            <person name="Hambleton S."/>
        </authorList>
    </citation>
    <scope>NUCLEOTIDE SEQUENCE</scope>
    <source>
        <strain evidence="5">DAOMC 236416</strain>
    </source>
</reference>
<organism evidence="5 6">
    <name type="scientific">Tilletia indica</name>
    <dbReference type="NCBI Taxonomy" id="43049"/>
    <lineage>
        <taxon>Eukaryota</taxon>
        <taxon>Fungi</taxon>
        <taxon>Dikarya</taxon>
        <taxon>Basidiomycota</taxon>
        <taxon>Ustilaginomycotina</taxon>
        <taxon>Exobasidiomycetes</taxon>
        <taxon>Tilletiales</taxon>
        <taxon>Tilletiaceae</taxon>
        <taxon>Tilletia</taxon>
    </lineage>
</organism>
<evidence type="ECO:0000256" key="3">
    <source>
        <dbReference type="SAM" id="MobiDB-lite"/>
    </source>
</evidence>
<feature type="region of interest" description="Disordered" evidence="3">
    <location>
        <begin position="19"/>
        <end position="39"/>
    </location>
</feature>
<evidence type="ECO:0000256" key="1">
    <source>
        <dbReference type="ARBA" id="ARBA00022679"/>
    </source>
</evidence>
<sequence length="397" mass="42343">MFTPVVAAIRRCSAANKCLSSSSSSFAPSPTSAFGSALPPRRSFMASSLSSASSSRRSVAARPPLLLSPAALSKALSETDSKNGIVTLDATWFMPNLNPPRNARAEFNKGPRIPNARFWDVDEVADKSVIEGLGTPLPHMMPDGQTFAQAAGEAGIEPETHVVVYDTHGIFSAPRTAFTFLAFGHQRVSVLDGGLPGWIASKYEVEDGESKTQVQRTNYPRPTLRPNRIRSYEEMRANAALGTSRAQAVLDARPQPRFAGTAPEPRPGLSSGHIPASYSLPFSTLLDSKDGYTVLKSQTDLWRVISNALAERQSSWGAGAGASAEEGGNSSVDRLRQESSGSDQVAVTATCGSGMTAAVVWLALQQLGIESAIYDESWTGWASRKDAPIIKDEAKEA</sequence>
<evidence type="ECO:0000259" key="4">
    <source>
        <dbReference type="PROSITE" id="PS50206"/>
    </source>
</evidence>
<dbReference type="AlphaFoldDB" id="A0A177TQU0"/>
<evidence type="ECO:0000256" key="2">
    <source>
        <dbReference type="ARBA" id="ARBA00022737"/>
    </source>
</evidence>
<evidence type="ECO:0000313" key="6">
    <source>
        <dbReference type="Proteomes" id="UP000077521"/>
    </source>
</evidence>
<dbReference type="PROSITE" id="PS50206">
    <property type="entry name" value="RHODANESE_3"/>
    <property type="match status" value="2"/>
</dbReference>
<dbReference type="CDD" id="cd01448">
    <property type="entry name" value="TST_Repeat_1"/>
    <property type="match status" value="1"/>
</dbReference>
<keyword evidence="2" id="KW-0677">Repeat</keyword>
<evidence type="ECO:0000313" key="5">
    <source>
        <dbReference type="EMBL" id="KAE8257650.1"/>
    </source>
</evidence>
<protein>
    <recommendedName>
        <fullName evidence="4">Rhodanese domain-containing protein</fullName>
    </recommendedName>
</protein>
<dbReference type="SMART" id="SM00450">
    <property type="entry name" value="RHOD"/>
    <property type="match status" value="2"/>
</dbReference>
<name>A0A177TQU0_9BASI</name>
<dbReference type="InterPro" id="IPR045078">
    <property type="entry name" value="TST/MPST-like"/>
</dbReference>
<dbReference type="InterPro" id="IPR001763">
    <property type="entry name" value="Rhodanese-like_dom"/>
</dbReference>
<dbReference type="GO" id="GO:0005739">
    <property type="term" value="C:mitochondrion"/>
    <property type="evidence" value="ECO:0007669"/>
    <property type="project" value="TreeGrafter"/>
</dbReference>
<feature type="domain" description="Rhodanese" evidence="4">
    <location>
        <begin position="243"/>
        <end position="390"/>
    </location>
</feature>
<keyword evidence="1" id="KW-0808">Transferase</keyword>
<proteinExistence type="predicted"/>
<comment type="caution">
    <text evidence="5">The sequence shown here is derived from an EMBL/GenBank/DDBJ whole genome shotgun (WGS) entry which is preliminary data.</text>
</comment>
<feature type="region of interest" description="Disordered" evidence="3">
    <location>
        <begin position="316"/>
        <end position="340"/>
    </location>
</feature>
<keyword evidence="6" id="KW-1185">Reference proteome</keyword>
<dbReference type="Gene3D" id="3.40.250.10">
    <property type="entry name" value="Rhodanese-like domain"/>
    <property type="match status" value="2"/>
</dbReference>
<dbReference type="PANTHER" id="PTHR11364:SF27">
    <property type="entry name" value="SULFURTRANSFERASE"/>
    <property type="match status" value="1"/>
</dbReference>
<feature type="compositionally biased region" description="Low complexity" evidence="3">
    <location>
        <begin position="316"/>
        <end position="331"/>
    </location>
</feature>
<accession>A0A177TQU0</accession>